<sequence>MSKELKEQIMNMMGKKTDVRFEANEDSQEYTLYIYGPIGGFIFSNNSAQGIRRKLQDVDAEKIHVHINSPGGSAFDGVAIGNLLKNHKAEIIVHVDGWAASAASVIAMAGDKIIMPENTMMMIHRASTIEWGNAALFEKTAADLRKVDKSLAASYKKRFVGEQSELDQLLDDETFLTAEEAVAFGLADTVDDEIEIQELEDLDDDDDEEGIYENYKDKLVAKYAPKNPKNNNEPPNPEPTPAAKQNMSKLFLNLK</sequence>
<keyword evidence="9" id="KW-1185">Reference proteome</keyword>
<evidence type="ECO:0000313" key="8">
    <source>
        <dbReference type="EMBL" id="SEQ23467.1"/>
    </source>
</evidence>
<evidence type="ECO:0000256" key="3">
    <source>
        <dbReference type="ARBA" id="ARBA00022670"/>
    </source>
</evidence>
<dbReference type="InterPro" id="IPR001907">
    <property type="entry name" value="ClpP"/>
</dbReference>
<comment type="similarity">
    <text evidence="1 6">Belongs to the peptidase S14 family.</text>
</comment>
<dbReference type="SUPFAM" id="SSF52096">
    <property type="entry name" value="ClpP/crotonase"/>
    <property type="match status" value="1"/>
</dbReference>
<feature type="compositionally biased region" description="Low complexity" evidence="7">
    <location>
        <begin position="223"/>
        <end position="233"/>
    </location>
</feature>
<gene>
    <name evidence="8" type="ORF">SAMN05216232_1984</name>
</gene>
<proteinExistence type="inferred from homology"/>
<keyword evidence="4" id="KW-0378">Hydrolase</keyword>
<dbReference type="NCBIfam" id="NF045542">
    <property type="entry name" value="Clp_rel_HeadMat"/>
    <property type="match status" value="1"/>
</dbReference>
<feature type="region of interest" description="Disordered" evidence="7">
    <location>
        <begin position="223"/>
        <end position="255"/>
    </location>
</feature>
<evidence type="ECO:0000256" key="5">
    <source>
        <dbReference type="ARBA" id="ARBA00022825"/>
    </source>
</evidence>
<dbReference type="PANTHER" id="PTHR10381">
    <property type="entry name" value="ATP-DEPENDENT CLP PROTEASE PROTEOLYTIC SUBUNIT"/>
    <property type="match status" value="1"/>
</dbReference>
<evidence type="ECO:0000313" key="9">
    <source>
        <dbReference type="Proteomes" id="UP000198733"/>
    </source>
</evidence>
<dbReference type="InterPro" id="IPR023562">
    <property type="entry name" value="ClpP/TepA"/>
</dbReference>
<reference evidence="8 9" key="1">
    <citation type="submission" date="2016-10" db="EMBL/GenBank/DDBJ databases">
        <authorList>
            <person name="Varghese N."/>
            <person name="Submissions S."/>
        </authorList>
    </citation>
    <scope>NUCLEOTIDE SEQUENCE [LARGE SCALE GENOMIC DNA]</scope>
    <source>
        <strain evidence="8 9">CGMCC 1.7734</strain>
    </source>
</reference>
<dbReference type="CDD" id="cd07016">
    <property type="entry name" value="S14_ClpP_1"/>
    <property type="match status" value="1"/>
</dbReference>
<dbReference type="PRINTS" id="PR00127">
    <property type="entry name" value="CLPPROTEASEP"/>
</dbReference>
<comment type="caution">
    <text evidence="8">The sequence shown here is derived from an EMBL/GenBank/DDBJ whole genome shotgun (WGS) entry which is preliminary data.</text>
</comment>
<evidence type="ECO:0000256" key="1">
    <source>
        <dbReference type="ARBA" id="ARBA00007039"/>
    </source>
</evidence>
<dbReference type="GO" id="GO:0006508">
    <property type="term" value="P:proteolysis"/>
    <property type="evidence" value="ECO:0007669"/>
    <property type="project" value="UniProtKB-KW"/>
</dbReference>
<evidence type="ECO:0000256" key="6">
    <source>
        <dbReference type="RuleBase" id="RU003567"/>
    </source>
</evidence>
<name>A0A1H9ED03_9BACI</name>
<dbReference type="PANTHER" id="PTHR10381:SF70">
    <property type="entry name" value="ATP-DEPENDENT CLP PROTEASE PROTEOLYTIC SUBUNIT"/>
    <property type="match status" value="1"/>
</dbReference>
<dbReference type="Pfam" id="PF00574">
    <property type="entry name" value="CLP_protease"/>
    <property type="match status" value="1"/>
</dbReference>
<dbReference type="Gene3D" id="3.90.226.10">
    <property type="entry name" value="2-enoyl-CoA Hydratase, Chain A, domain 1"/>
    <property type="match status" value="1"/>
</dbReference>
<dbReference type="InterPro" id="IPR029045">
    <property type="entry name" value="ClpP/crotonase-like_dom_sf"/>
</dbReference>
<evidence type="ECO:0000256" key="4">
    <source>
        <dbReference type="ARBA" id="ARBA00022801"/>
    </source>
</evidence>
<keyword evidence="3 8" id="KW-0645">Protease</keyword>
<organism evidence="8 9">
    <name type="scientific">Virgibacillus subterraneus</name>
    <dbReference type="NCBI Taxonomy" id="621109"/>
    <lineage>
        <taxon>Bacteria</taxon>
        <taxon>Bacillati</taxon>
        <taxon>Bacillota</taxon>
        <taxon>Bacilli</taxon>
        <taxon>Bacillales</taxon>
        <taxon>Bacillaceae</taxon>
        <taxon>Virgibacillus</taxon>
    </lineage>
</organism>
<dbReference type="Proteomes" id="UP000198733">
    <property type="component" value="Unassembled WGS sequence"/>
</dbReference>
<evidence type="ECO:0000256" key="7">
    <source>
        <dbReference type="SAM" id="MobiDB-lite"/>
    </source>
</evidence>
<evidence type="ECO:0000256" key="2">
    <source>
        <dbReference type="ARBA" id="ARBA00022490"/>
    </source>
</evidence>
<protein>
    <recommendedName>
        <fullName evidence="6">ATP-dependent Clp protease proteolytic subunit</fullName>
    </recommendedName>
</protein>
<keyword evidence="2" id="KW-0963">Cytoplasm</keyword>
<accession>A0A1H9ED03</accession>
<keyword evidence="5" id="KW-0720">Serine protease</keyword>
<dbReference type="EMBL" id="FOEH01000002">
    <property type="protein sequence ID" value="SEQ23467.1"/>
    <property type="molecule type" value="Genomic_DNA"/>
</dbReference>
<dbReference type="GO" id="GO:0008233">
    <property type="term" value="F:peptidase activity"/>
    <property type="evidence" value="ECO:0007669"/>
    <property type="project" value="UniProtKB-KW"/>
</dbReference>